<dbReference type="PROSITE" id="PS51384">
    <property type="entry name" value="FAD_FR"/>
    <property type="match status" value="1"/>
</dbReference>
<dbReference type="PROSITE" id="PS50902">
    <property type="entry name" value="FLAVODOXIN_LIKE"/>
    <property type="match status" value="1"/>
</dbReference>
<dbReference type="InterPro" id="IPR005625">
    <property type="entry name" value="PepSY-ass_TM"/>
</dbReference>
<dbReference type="OrthoDB" id="9789468at2"/>
<feature type="transmembrane region" description="Helical" evidence="2">
    <location>
        <begin position="298"/>
        <end position="323"/>
    </location>
</feature>
<dbReference type="RefSeq" id="WP_119048575.1">
    <property type="nucleotide sequence ID" value="NZ_CP032157.1"/>
</dbReference>
<dbReference type="Gene3D" id="3.40.50.80">
    <property type="entry name" value="Nucleotide-binding domain of ferredoxin-NADP reductase (FNR) module"/>
    <property type="match status" value="1"/>
</dbReference>
<dbReference type="AlphaFoldDB" id="A0A3B7MGL7"/>
<evidence type="ECO:0000313" key="6">
    <source>
        <dbReference type="Proteomes" id="UP000263900"/>
    </source>
</evidence>
<sequence>MTISVWRYSHFALAVSSFLFITLAAVTGIVLSFEPITGKVPSYKADHFNQLTLAETIPALKRSFSSVTSMRVDANQFVVVKGTDTSGKALEAYVDPSTGKVLGTPHKQHAFYQWVTALHRSLFLHEAGRFFVGLTSFLLLLIAISGTVLVIRRQRGWKRFFTRIVKDNFAQYYHVVLGRLSLIPIILIALTGTWLSMARFGLLTEKKVVHHIDENTIREEPVRQPAAFPVFKQVLLSQVQTVDYPFSEFPEDYYTLKLKDREIVVNQLTGEKLSEVIYPVTTTLSRLSLDWHTGRVSILWAIVLAIACLNILFFIYSGFAISLKRLAGRSRNKYKPEQCRFIILAGSENGSTMAFAKALQGQLIANGEMAYCTDLNNYQTFPQAEHIIILTSTYGLGDAPANANRFASLVKKYQQQPGVHFSVVGFGSHAYPDFCQFAFEVNNLLSLQPWALPLLEIHTINDKSPDQFNQWLVTWSQKVGLTGIALPETMKQKPAGLETMTVIEKTAITHADEPFIVRIKPSWRNKYTSGDLLAVYPADDYRERLYSIGKVGGHIQLSVKRHPDGLGSTYLYHLRPGDTIQARVVPNPHFLFPQQAPAVIMISNGTGIAPFLGMIEENNQLSECYLYCGFRYKLSFEPFAAALNEHMAANKLDGLQVAYSREEEKQYVKDLLANDADFVAQTLARGGVLMLCGSLSMQHDIIAWLETVCQERNGKSISHYQSHGQVLMDCY</sequence>
<dbReference type="GO" id="GO:0050660">
    <property type="term" value="F:flavin adenine dinucleotide binding"/>
    <property type="evidence" value="ECO:0007669"/>
    <property type="project" value="TreeGrafter"/>
</dbReference>
<dbReference type="KEGG" id="pseg:D3H65_01570"/>
<proteinExistence type="predicted"/>
<dbReference type="EMBL" id="CP032157">
    <property type="protein sequence ID" value="AXY72737.1"/>
    <property type="molecule type" value="Genomic_DNA"/>
</dbReference>
<keyword evidence="6" id="KW-1185">Reference proteome</keyword>
<organism evidence="5 6">
    <name type="scientific">Paraflavitalea soli</name>
    <dbReference type="NCBI Taxonomy" id="2315862"/>
    <lineage>
        <taxon>Bacteria</taxon>
        <taxon>Pseudomonadati</taxon>
        <taxon>Bacteroidota</taxon>
        <taxon>Chitinophagia</taxon>
        <taxon>Chitinophagales</taxon>
        <taxon>Chitinophagaceae</taxon>
        <taxon>Paraflavitalea</taxon>
    </lineage>
</organism>
<dbReference type="PRINTS" id="PR00371">
    <property type="entry name" value="FPNCR"/>
</dbReference>
<feature type="domain" description="Flavodoxin-like" evidence="3">
    <location>
        <begin position="341"/>
        <end position="480"/>
    </location>
</feature>
<dbReference type="SUPFAM" id="SSF52218">
    <property type="entry name" value="Flavoproteins"/>
    <property type="match status" value="1"/>
</dbReference>
<keyword evidence="2" id="KW-0472">Membrane</keyword>
<evidence type="ECO:0000259" key="4">
    <source>
        <dbReference type="PROSITE" id="PS51384"/>
    </source>
</evidence>
<dbReference type="Pfam" id="PF00258">
    <property type="entry name" value="Flavodoxin_1"/>
    <property type="match status" value="1"/>
</dbReference>
<dbReference type="GO" id="GO:0005829">
    <property type="term" value="C:cytosol"/>
    <property type="evidence" value="ECO:0007669"/>
    <property type="project" value="TreeGrafter"/>
</dbReference>
<name>A0A3B7MGL7_9BACT</name>
<evidence type="ECO:0000259" key="3">
    <source>
        <dbReference type="PROSITE" id="PS50902"/>
    </source>
</evidence>
<dbReference type="InterPro" id="IPR039261">
    <property type="entry name" value="FNR_nucleotide-bd"/>
</dbReference>
<dbReference type="SUPFAM" id="SSF52343">
    <property type="entry name" value="Ferredoxin reductase-like, C-terminal NADP-linked domain"/>
    <property type="match status" value="1"/>
</dbReference>
<dbReference type="GO" id="GO:0016491">
    <property type="term" value="F:oxidoreductase activity"/>
    <property type="evidence" value="ECO:0007669"/>
    <property type="project" value="InterPro"/>
</dbReference>
<dbReference type="SUPFAM" id="SSF63380">
    <property type="entry name" value="Riboflavin synthase domain-like"/>
    <property type="match status" value="1"/>
</dbReference>
<keyword evidence="1" id="KW-0285">Flavoprotein</keyword>
<protein>
    <submittedName>
        <fullName evidence="5">FAD-binding oxidoreductase</fullName>
    </submittedName>
</protein>
<feature type="transmembrane region" description="Helical" evidence="2">
    <location>
        <begin position="12"/>
        <end position="33"/>
    </location>
</feature>
<dbReference type="InterPro" id="IPR017927">
    <property type="entry name" value="FAD-bd_FR_type"/>
</dbReference>
<evidence type="ECO:0000256" key="2">
    <source>
        <dbReference type="SAM" id="Phobius"/>
    </source>
</evidence>
<dbReference type="Pfam" id="PF03929">
    <property type="entry name" value="PepSY_TM"/>
    <property type="match status" value="1"/>
</dbReference>
<feature type="domain" description="FAD-binding FR-type" evidence="4">
    <location>
        <begin position="495"/>
        <end position="593"/>
    </location>
</feature>
<accession>A0A3B7MGL7</accession>
<evidence type="ECO:0000313" key="5">
    <source>
        <dbReference type="EMBL" id="AXY72737.1"/>
    </source>
</evidence>
<reference evidence="5 6" key="1">
    <citation type="submission" date="2018-09" db="EMBL/GenBank/DDBJ databases">
        <title>Genome sequencing of strain 6GH32-13.</title>
        <authorList>
            <person name="Weon H.-Y."/>
            <person name="Heo J."/>
            <person name="Kwon S.-W."/>
        </authorList>
    </citation>
    <scope>NUCLEOTIDE SEQUENCE [LARGE SCALE GENOMIC DNA]</scope>
    <source>
        <strain evidence="5 6">5GH32-13</strain>
    </source>
</reference>
<dbReference type="InterPro" id="IPR029039">
    <property type="entry name" value="Flavoprotein-like_sf"/>
</dbReference>
<evidence type="ECO:0000256" key="1">
    <source>
        <dbReference type="ARBA" id="ARBA00022630"/>
    </source>
</evidence>
<dbReference type="Proteomes" id="UP000263900">
    <property type="component" value="Chromosome"/>
</dbReference>
<dbReference type="InterPro" id="IPR017938">
    <property type="entry name" value="Riboflavin_synthase-like_b-brl"/>
</dbReference>
<feature type="transmembrane region" description="Helical" evidence="2">
    <location>
        <begin position="130"/>
        <end position="151"/>
    </location>
</feature>
<dbReference type="PANTHER" id="PTHR19384">
    <property type="entry name" value="NITRIC OXIDE SYNTHASE-RELATED"/>
    <property type="match status" value="1"/>
</dbReference>
<gene>
    <name evidence="5" type="ORF">D3H65_01570</name>
</gene>
<dbReference type="Gene3D" id="3.40.50.360">
    <property type="match status" value="1"/>
</dbReference>
<keyword evidence="2" id="KW-1133">Transmembrane helix</keyword>
<dbReference type="InterPro" id="IPR001709">
    <property type="entry name" value="Flavoprot_Pyr_Nucl_cyt_Rdtase"/>
</dbReference>
<dbReference type="GO" id="GO:0010181">
    <property type="term" value="F:FMN binding"/>
    <property type="evidence" value="ECO:0007669"/>
    <property type="project" value="InterPro"/>
</dbReference>
<keyword evidence="2" id="KW-0812">Transmembrane</keyword>
<feature type="transmembrane region" description="Helical" evidence="2">
    <location>
        <begin position="172"/>
        <end position="195"/>
    </location>
</feature>
<dbReference type="InterPro" id="IPR008254">
    <property type="entry name" value="Flavodoxin/NO_synth"/>
</dbReference>